<keyword evidence="2" id="KW-1185">Reference proteome</keyword>
<dbReference type="EMBL" id="JASNUQ010000023">
    <property type="protein sequence ID" value="MDK4291100.1"/>
    <property type="molecule type" value="Genomic_DNA"/>
</dbReference>
<protein>
    <submittedName>
        <fullName evidence="1">Uncharacterized protein</fullName>
    </submittedName>
</protein>
<proteinExistence type="predicted"/>
<reference evidence="1 2" key="1">
    <citation type="submission" date="2023-05" db="EMBL/GenBank/DDBJ databases">
        <title>Metabolic capabilities are highly conserved among human nasal-associated Corynebacterium species in pangenomic analyses.</title>
        <authorList>
            <person name="Tran T.H."/>
            <person name="Roberts A.Q."/>
            <person name="Escapa I.F."/>
            <person name="Gao W."/>
            <person name="Conlan S."/>
            <person name="Kong H."/>
            <person name="Segre J.A."/>
            <person name="Kelly M.S."/>
            <person name="Lemon K.P."/>
        </authorList>
    </citation>
    <scope>NUCLEOTIDE SEQUENCE [LARGE SCALE GENOMIC DNA]</scope>
    <source>
        <strain evidence="1 2">KPL3772</strain>
    </source>
</reference>
<organism evidence="1 2">
    <name type="scientific">Corynebacterium pseudodiphtheriticum</name>
    <dbReference type="NCBI Taxonomy" id="37637"/>
    <lineage>
        <taxon>Bacteria</taxon>
        <taxon>Bacillati</taxon>
        <taxon>Actinomycetota</taxon>
        <taxon>Actinomycetes</taxon>
        <taxon>Mycobacteriales</taxon>
        <taxon>Corynebacteriaceae</taxon>
        <taxon>Corynebacterium</taxon>
    </lineage>
</organism>
<gene>
    <name evidence="1" type="ORF">QPX23_10325</name>
</gene>
<dbReference type="RefSeq" id="WP_284575829.1">
    <property type="nucleotide sequence ID" value="NZ_JASNUQ010000023.1"/>
</dbReference>
<accession>A0ABT7FYV2</accession>
<name>A0ABT7FYV2_9CORY</name>
<dbReference type="Proteomes" id="UP001239759">
    <property type="component" value="Unassembled WGS sequence"/>
</dbReference>
<sequence length="96" mass="11095">MSRPYGFVKERDLFEWLVDKVSAPRDAIEDAKVDNEFSYPDIALATLFDTINAPLAREVIDVVDRFITDQIRDELWVRFYYEAVDRFGIAGDNAST</sequence>
<evidence type="ECO:0000313" key="1">
    <source>
        <dbReference type="EMBL" id="MDK4291100.1"/>
    </source>
</evidence>
<comment type="caution">
    <text evidence="1">The sequence shown here is derived from an EMBL/GenBank/DDBJ whole genome shotgun (WGS) entry which is preliminary data.</text>
</comment>
<evidence type="ECO:0000313" key="2">
    <source>
        <dbReference type="Proteomes" id="UP001239759"/>
    </source>
</evidence>